<dbReference type="PANTHER" id="PTHR45825:SF11">
    <property type="entry name" value="ALPHA AMYLASE DOMAIN-CONTAINING PROTEIN"/>
    <property type="match status" value="1"/>
</dbReference>
<reference evidence="8" key="1">
    <citation type="submission" date="2009-10" db="EMBL/GenBank/DDBJ databases">
        <title>Diversity of trophic interactions inside an arsenic-rich microbial ecosystem.</title>
        <authorList>
            <person name="Bertin P.N."/>
            <person name="Heinrich-Salmeron A."/>
            <person name="Pelletier E."/>
            <person name="Goulhen-Chollet F."/>
            <person name="Arsene-Ploetze F."/>
            <person name="Gallien S."/>
            <person name="Calteau A."/>
            <person name="Vallenet D."/>
            <person name="Casiot C."/>
            <person name="Chane-Woon-Ming B."/>
            <person name="Giloteaux L."/>
            <person name="Barakat M."/>
            <person name="Bonnefoy V."/>
            <person name="Bruneel O."/>
            <person name="Chandler M."/>
            <person name="Cleiss J."/>
            <person name="Duran R."/>
            <person name="Elbaz-Poulichet F."/>
            <person name="Fonknechten N."/>
            <person name="Lauga B."/>
            <person name="Mornico D."/>
            <person name="Ortet P."/>
            <person name="Schaeffer C."/>
            <person name="Siguier P."/>
            <person name="Alexander Thil Smith A."/>
            <person name="Van Dorsselaer A."/>
            <person name="Weissenbach J."/>
            <person name="Medigue C."/>
            <person name="Le Paslier D."/>
        </authorList>
    </citation>
    <scope>NUCLEOTIDE SEQUENCE</scope>
</reference>
<dbReference type="SUPFAM" id="SSF53756">
    <property type="entry name" value="UDP-Glycosyltransferase/glycogen phosphorylase"/>
    <property type="match status" value="1"/>
</dbReference>
<dbReference type="Gene3D" id="3.40.50.2000">
    <property type="entry name" value="Glycogen Phosphorylase B"/>
    <property type="match status" value="2"/>
</dbReference>
<name>E6QUM5_9ZZZZ</name>
<evidence type="ECO:0000256" key="5">
    <source>
        <dbReference type="ARBA" id="ARBA00022679"/>
    </source>
</evidence>
<dbReference type="InterPro" id="IPR001296">
    <property type="entry name" value="Glyco_trans_1"/>
</dbReference>
<gene>
    <name evidence="8" type="primary">glgA</name>
    <name evidence="8" type="ORF">CARN7_1751</name>
</gene>
<evidence type="ECO:0000256" key="1">
    <source>
        <dbReference type="ARBA" id="ARBA00001478"/>
    </source>
</evidence>
<evidence type="ECO:0000259" key="6">
    <source>
        <dbReference type="Pfam" id="PF00534"/>
    </source>
</evidence>
<dbReference type="Pfam" id="PF08323">
    <property type="entry name" value="Glyco_transf_5"/>
    <property type="match status" value="1"/>
</dbReference>
<dbReference type="EMBL" id="CABR01000113">
    <property type="protein sequence ID" value="CBI10948.1"/>
    <property type="molecule type" value="Genomic_DNA"/>
</dbReference>
<evidence type="ECO:0000259" key="7">
    <source>
        <dbReference type="Pfam" id="PF08323"/>
    </source>
</evidence>
<evidence type="ECO:0000256" key="4">
    <source>
        <dbReference type="ARBA" id="ARBA00022676"/>
    </source>
</evidence>
<evidence type="ECO:0000256" key="3">
    <source>
        <dbReference type="ARBA" id="ARBA00012588"/>
    </source>
</evidence>
<proteinExistence type="inferred from homology"/>
<dbReference type="InterPro" id="IPR011835">
    <property type="entry name" value="GS/SS"/>
</dbReference>
<accession>E6QUM5</accession>
<dbReference type="PANTHER" id="PTHR45825">
    <property type="entry name" value="GRANULE-BOUND STARCH SYNTHASE 1, CHLOROPLASTIC/AMYLOPLASTIC"/>
    <property type="match status" value="1"/>
</dbReference>
<sequence>MGEHADMKVLFAISEVYPLIKTGGLADVGYSLPHAMHQNGVDVRLVLPAYRAVLAQLSTIRILGWLALQGEGRVHQVRIIEVHPDSFAFPVWLVDCPALYDRPGNPYASDDDQDWPDNAERFAVLAHAVAAMAQDVLGIGWRPDVVHANDWQTGLVPALLADIPKHPKLVFTIHNLSYGGNFSLTAFQRLGLPHTWWNVEGVEFYGGFSMLKAGIVYADEVTTVSPTYAREICTAEFGCGLEGVLQASRHKLHGILNGIDETVWDPQTDPYLSAHYSAERRHPGKVLNKQALLHHFNMDHSEGVLHVPLLGLVGRLVAQKGIDLVLSVLPHCLEQINARFVVVGSGQTEYEDELLELARRYPQRLGVFIGYDEQLAHLLEAGLDIFLMPSRFEPCGLNQMYSLRYGTPPVVYRTGGLADTVFDATDSNVSDGIANGFVFDELTPQGLITAIERAVVLYTQPRKWQALQRTGMKQCLGWRHSAMTYLALYRGQAVTLKTAVDR</sequence>
<dbReference type="GO" id="GO:0004373">
    <property type="term" value="F:alpha-1,4-glucan glucosyltransferase (UDP-glucose donor) activity"/>
    <property type="evidence" value="ECO:0007669"/>
    <property type="project" value="InterPro"/>
</dbReference>
<evidence type="ECO:0000313" key="8">
    <source>
        <dbReference type="EMBL" id="CBI10948.1"/>
    </source>
</evidence>
<feature type="domain" description="Starch synthase catalytic" evidence="7">
    <location>
        <begin position="8"/>
        <end position="246"/>
    </location>
</feature>
<comment type="catalytic activity">
    <reaction evidence="1">
        <text>[(1-&gt;4)-alpha-D-glucosyl](n) + ADP-alpha-D-glucose = [(1-&gt;4)-alpha-D-glucosyl](n+1) + ADP + H(+)</text>
        <dbReference type="Rhea" id="RHEA:18189"/>
        <dbReference type="Rhea" id="RHEA-COMP:9584"/>
        <dbReference type="Rhea" id="RHEA-COMP:9587"/>
        <dbReference type="ChEBI" id="CHEBI:15378"/>
        <dbReference type="ChEBI" id="CHEBI:15444"/>
        <dbReference type="ChEBI" id="CHEBI:57498"/>
        <dbReference type="ChEBI" id="CHEBI:456216"/>
        <dbReference type="EC" id="2.4.1.21"/>
    </reaction>
</comment>
<dbReference type="NCBIfam" id="NF001899">
    <property type="entry name" value="PRK00654.1-2"/>
    <property type="match status" value="1"/>
</dbReference>
<dbReference type="AlphaFoldDB" id="E6QUM5"/>
<dbReference type="CDD" id="cd03791">
    <property type="entry name" value="GT5_Glycogen_synthase_DULL1-like"/>
    <property type="match status" value="1"/>
</dbReference>
<dbReference type="NCBIfam" id="TIGR02095">
    <property type="entry name" value="glgA"/>
    <property type="match status" value="1"/>
</dbReference>
<dbReference type="HAMAP" id="MF_00484">
    <property type="entry name" value="Glycogen_synth"/>
    <property type="match status" value="1"/>
</dbReference>
<dbReference type="InterPro" id="IPR013534">
    <property type="entry name" value="Starch_synth_cat_dom"/>
</dbReference>
<comment type="similarity">
    <text evidence="2">Belongs to the glycosyltransferase 1 family. Bacterial/plant glycogen synthase subfamily.</text>
</comment>
<dbReference type="EC" id="2.4.1.21" evidence="3"/>
<keyword evidence="4 8" id="KW-0328">Glycosyltransferase</keyword>
<keyword evidence="5 8" id="KW-0808">Transferase</keyword>
<feature type="domain" description="Glycosyl transferase family 1" evidence="6">
    <location>
        <begin position="309"/>
        <end position="456"/>
    </location>
</feature>
<organism evidence="8">
    <name type="scientific">mine drainage metagenome</name>
    <dbReference type="NCBI Taxonomy" id="410659"/>
    <lineage>
        <taxon>unclassified sequences</taxon>
        <taxon>metagenomes</taxon>
        <taxon>ecological metagenomes</taxon>
    </lineage>
</organism>
<protein>
    <recommendedName>
        <fullName evidence="3">starch synthase</fullName>
        <ecNumber evidence="3">2.4.1.21</ecNumber>
    </recommendedName>
</protein>
<evidence type="ECO:0000256" key="2">
    <source>
        <dbReference type="ARBA" id="ARBA00010281"/>
    </source>
</evidence>
<dbReference type="GO" id="GO:0009011">
    <property type="term" value="F:alpha-1,4-glucan glucosyltransferase (ADP-glucose donor) activity"/>
    <property type="evidence" value="ECO:0007669"/>
    <property type="project" value="UniProtKB-EC"/>
</dbReference>
<dbReference type="Pfam" id="PF00534">
    <property type="entry name" value="Glycos_transf_1"/>
    <property type="match status" value="1"/>
</dbReference>
<comment type="caution">
    <text evidence="8">The sequence shown here is derived from an EMBL/GenBank/DDBJ whole genome shotgun (WGS) entry which is preliminary data.</text>
</comment>